<dbReference type="CDD" id="cd04900">
    <property type="entry name" value="ACT_UUR-like_1"/>
    <property type="match status" value="1"/>
</dbReference>
<dbReference type="SUPFAM" id="SSF81593">
    <property type="entry name" value="Nucleotidyltransferase substrate binding subunit/domain"/>
    <property type="match status" value="1"/>
</dbReference>
<dbReference type="GO" id="GO:0008773">
    <property type="term" value="F:[protein-PII] uridylyltransferase activity"/>
    <property type="evidence" value="ECO:0007669"/>
    <property type="project" value="UniProtKB-EC"/>
</dbReference>
<dbReference type="PIRSF" id="PIRSF006288">
    <property type="entry name" value="PII_uridyltransf"/>
    <property type="match status" value="1"/>
</dbReference>
<dbReference type="PROSITE" id="PS51831">
    <property type="entry name" value="HD"/>
    <property type="match status" value="1"/>
</dbReference>
<dbReference type="SUPFAM" id="SSF81301">
    <property type="entry name" value="Nucleotidyltransferase"/>
    <property type="match status" value="1"/>
</dbReference>
<dbReference type="NCBIfam" id="TIGR01693">
    <property type="entry name" value="UTase_glnD"/>
    <property type="match status" value="1"/>
</dbReference>
<comment type="catalytic activity">
    <reaction evidence="7">
        <text>[protein-PII]-L-tyrosine + UTP = [protein-PII]-uridylyl-L-tyrosine + diphosphate</text>
        <dbReference type="Rhea" id="RHEA:13673"/>
        <dbReference type="Rhea" id="RHEA-COMP:12147"/>
        <dbReference type="Rhea" id="RHEA-COMP:12148"/>
        <dbReference type="ChEBI" id="CHEBI:33019"/>
        <dbReference type="ChEBI" id="CHEBI:46398"/>
        <dbReference type="ChEBI" id="CHEBI:46858"/>
        <dbReference type="ChEBI" id="CHEBI:90602"/>
        <dbReference type="EC" id="2.7.7.59"/>
    </reaction>
</comment>
<accession>A0ABU3KBY9</accession>
<keyword evidence="2 7" id="KW-0548">Nucleotidyltransferase</keyword>
<dbReference type="InterPro" id="IPR043519">
    <property type="entry name" value="NT_sf"/>
</dbReference>
<dbReference type="Pfam" id="PF24931">
    <property type="entry name" value="ACT_ACR9_3rd"/>
    <property type="match status" value="1"/>
</dbReference>
<feature type="domain" description="ACT" evidence="8">
    <location>
        <begin position="715"/>
        <end position="796"/>
    </location>
</feature>
<organism evidence="10 11">
    <name type="scientific">Candidatus Nitronereus thalassa</name>
    <dbReference type="NCBI Taxonomy" id="3020898"/>
    <lineage>
        <taxon>Bacteria</taxon>
        <taxon>Pseudomonadati</taxon>
        <taxon>Nitrospirota</taxon>
        <taxon>Nitrospiria</taxon>
        <taxon>Nitrospirales</taxon>
        <taxon>Nitrospiraceae</taxon>
        <taxon>Candidatus Nitronereus</taxon>
    </lineage>
</organism>
<dbReference type="HAMAP" id="MF_00277">
    <property type="entry name" value="PII_uridylyl_transf"/>
    <property type="match status" value="1"/>
</dbReference>
<dbReference type="Pfam" id="PF01966">
    <property type="entry name" value="HD"/>
    <property type="match status" value="1"/>
</dbReference>
<evidence type="ECO:0000256" key="6">
    <source>
        <dbReference type="ARBA" id="ARBA00023268"/>
    </source>
</evidence>
<name>A0ABU3KBY9_9BACT</name>
<dbReference type="InterPro" id="IPR013546">
    <property type="entry name" value="PII_UdlTrfase/GS_AdlTrfase"/>
</dbReference>
<evidence type="ECO:0000313" key="11">
    <source>
        <dbReference type="Proteomes" id="UP001250932"/>
    </source>
</evidence>
<evidence type="ECO:0000256" key="4">
    <source>
        <dbReference type="ARBA" id="ARBA00022801"/>
    </source>
</evidence>
<dbReference type="EC" id="3.1.4.-" evidence="7"/>
<keyword evidence="5 7" id="KW-0460">Magnesium</keyword>
<dbReference type="PANTHER" id="PTHR47320">
    <property type="entry name" value="BIFUNCTIONAL URIDYLYLTRANSFERASE/URIDYLYL-REMOVING ENZYME"/>
    <property type="match status" value="1"/>
</dbReference>
<evidence type="ECO:0000256" key="1">
    <source>
        <dbReference type="ARBA" id="ARBA00022679"/>
    </source>
</evidence>
<keyword evidence="3" id="KW-0677">Repeat</keyword>
<dbReference type="PANTHER" id="PTHR47320:SF1">
    <property type="entry name" value="BIFUNCTIONAL URIDYLYLTRANSFERASE_URIDYLYL-REMOVING ENZYME"/>
    <property type="match status" value="1"/>
</dbReference>
<dbReference type="Proteomes" id="UP001250932">
    <property type="component" value="Unassembled WGS sequence"/>
</dbReference>
<comment type="cofactor">
    <cofactor evidence="7">
        <name>Mg(2+)</name>
        <dbReference type="ChEBI" id="CHEBI:18420"/>
    </cofactor>
</comment>
<comment type="caution">
    <text evidence="10">The sequence shown here is derived from an EMBL/GenBank/DDBJ whole genome shotgun (WGS) entry which is preliminary data.</text>
</comment>
<comment type="similarity">
    <text evidence="7">Belongs to the GlnD family.</text>
</comment>
<comment type="domain">
    <text evidence="7">Has four distinct domains: an N-terminal nucleotidyltransferase (NT) domain responsible for UTase activity, a central HD domain that encodes UR activity, and two C-terminal ACT domains that seem to have a role in glutamine sensing.</text>
</comment>
<gene>
    <name evidence="7 10" type="primary">glnD</name>
    <name evidence="10" type="ORF">PPG34_15770</name>
</gene>
<dbReference type="EC" id="2.7.7.59" evidence="7"/>
<evidence type="ECO:0000256" key="7">
    <source>
        <dbReference type="HAMAP-Rule" id="MF_00277"/>
    </source>
</evidence>
<dbReference type="Pfam" id="PF08335">
    <property type="entry name" value="GlnD_UR_UTase"/>
    <property type="match status" value="1"/>
</dbReference>
<dbReference type="CDD" id="cd05401">
    <property type="entry name" value="NT_GlnE_GlnD_like"/>
    <property type="match status" value="1"/>
</dbReference>
<dbReference type="SUPFAM" id="SSF109604">
    <property type="entry name" value="HD-domain/PDEase-like"/>
    <property type="match status" value="1"/>
</dbReference>
<dbReference type="EMBL" id="JAQOUE010000002">
    <property type="protein sequence ID" value="MDT7043813.1"/>
    <property type="molecule type" value="Genomic_DNA"/>
</dbReference>
<dbReference type="CDD" id="cd00077">
    <property type="entry name" value="HDc"/>
    <property type="match status" value="1"/>
</dbReference>
<keyword evidence="11" id="KW-1185">Reference proteome</keyword>
<feature type="region of interest" description="Uridylyltransferase" evidence="7">
    <location>
        <begin position="1"/>
        <end position="345"/>
    </location>
</feature>
<comment type="catalytic activity">
    <reaction evidence="7">
        <text>[protein-PII]-uridylyl-L-tyrosine + H2O = [protein-PII]-L-tyrosine + UMP + H(+)</text>
        <dbReference type="Rhea" id="RHEA:48600"/>
        <dbReference type="Rhea" id="RHEA-COMP:12147"/>
        <dbReference type="Rhea" id="RHEA-COMP:12148"/>
        <dbReference type="ChEBI" id="CHEBI:15377"/>
        <dbReference type="ChEBI" id="CHEBI:15378"/>
        <dbReference type="ChEBI" id="CHEBI:46858"/>
        <dbReference type="ChEBI" id="CHEBI:57865"/>
        <dbReference type="ChEBI" id="CHEBI:90602"/>
    </reaction>
</comment>
<keyword evidence="4 7" id="KW-0378">Hydrolase</keyword>
<evidence type="ECO:0000259" key="8">
    <source>
        <dbReference type="PROSITE" id="PS51671"/>
    </source>
</evidence>
<dbReference type="InterPro" id="IPR003607">
    <property type="entry name" value="HD/PDEase_dom"/>
</dbReference>
<dbReference type="Gene3D" id="1.10.3090.10">
    <property type="entry name" value="cca-adding enzyme, domain 2"/>
    <property type="match status" value="1"/>
</dbReference>
<dbReference type="InterPro" id="IPR006674">
    <property type="entry name" value="HD_domain"/>
</dbReference>
<dbReference type="CDD" id="cd04899">
    <property type="entry name" value="ACT_ACR-UUR-like_2"/>
    <property type="match status" value="1"/>
</dbReference>
<dbReference type="SMART" id="SM00471">
    <property type="entry name" value="HDc"/>
    <property type="match status" value="1"/>
</dbReference>
<dbReference type="Gene3D" id="3.30.460.10">
    <property type="entry name" value="Beta Polymerase, domain 2"/>
    <property type="match status" value="1"/>
</dbReference>
<proteinExistence type="inferred from homology"/>
<reference evidence="10 11" key="1">
    <citation type="journal article" date="2023" name="ISME J.">
        <title>Cultivation and genomic characterization of novel and ubiquitous marine nitrite-oxidizing bacteria from the Nitrospirales.</title>
        <authorList>
            <person name="Mueller A.J."/>
            <person name="Daebeler A."/>
            <person name="Herbold C.W."/>
            <person name="Kirkegaard R.H."/>
            <person name="Daims H."/>
        </authorList>
    </citation>
    <scope>NUCLEOTIDE SEQUENCE [LARGE SCALE GENOMIC DNA]</scope>
    <source>
        <strain evidence="10 11">EB</strain>
    </source>
</reference>
<feature type="domain" description="ACT" evidence="8">
    <location>
        <begin position="828"/>
        <end position="902"/>
    </location>
</feature>
<comment type="function">
    <text evidence="7">Modifies, by uridylylation and deuridylylation, the PII regulatory proteins (GlnB and homologs), in response to the nitrogen status of the cell that GlnD senses through the glutamine level. Under low glutamine levels, catalyzes the conversion of the PII proteins and UTP to PII-UMP and PPi, while under higher glutamine levels, GlnD hydrolyzes PII-UMP to PII and UMP (deuridylylation). Thus, controls uridylylation state and activity of the PII proteins, and plays an important role in the regulation of nitrogen metabolism.</text>
</comment>
<keyword evidence="6 7" id="KW-0511">Multifunctional enzyme</keyword>
<keyword evidence="1 7" id="KW-0808">Transferase</keyword>
<dbReference type="InterPro" id="IPR010043">
    <property type="entry name" value="UTase/UR"/>
</dbReference>
<protein>
    <recommendedName>
        <fullName evidence="7">Bifunctional uridylyltransferase/uridylyl-removing enzyme</fullName>
        <shortName evidence="7">UTase/UR</shortName>
    </recommendedName>
    <alternativeName>
        <fullName evidence="7">Bifunctional [protein-PII] modification enzyme</fullName>
    </alternativeName>
    <alternativeName>
        <fullName evidence="7">Bifunctional nitrogen sensor protein</fullName>
    </alternativeName>
    <domain>
        <recommendedName>
            <fullName evidence="7">[Protein-PII] uridylyltransferase</fullName>
            <shortName evidence="7">PII uridylyltransferase</shortName>
            <shortName evidence="7">UTase</shortName>
            <ecNumber evidence="7">2.7.7.59</ecNumber>
        </recommendedName>
    </domain>
    <domain>
        <recommendedName>
            <fullName evidence="7">[Protein-PII]-UMP uridylyl-removing enzyme</fullName>
            <shortName evidence="7">UR</shortName>
            <ecNumber evidence="7">3.1.4.-</ecNumber>
        </recommendedName>
    </domain>
</protein>
<dbReference type="Pfam" id="PF03710">
    <property type="entry name" value="GlnE"/>
    <property type="match status" value="1"/>
</dbReference>
<sequence length="902" mass="102150">MESVTPSGQFDSVSHDEDLTLTQAVLQERRDGLAERLRNGASGSEVVAGFTDLVDSVLIARYQNVLRQHVNDSAVGMQQCCLVAVGGYGRRELSPYSDIDVMVLYHSGGETVVKTLSEQVLHHLWDLGFQVGHSVRSIQDCLVLAEEDLAVKTALMESRFLAGGASVYQEFQRRYARRVLGRRVDQFIREKVEERKREYAKFGETIYLLEPNIKKTKGGLRDLHLLQWVGMAKYQAPTLQDLANRGILAHPDYLALVEAREFLWKVRALLHVEAGRAQEILSFEEQVRLAKAFGFHDQPHLLAVEQFMQLYYRHTTGIYDRCVRFLDRAQEQPLWARVKGWWPQPLIHGYFSVSGTALSVPQDKLLDVLHDPGRLLDLFKVSQAKGLTIDGSVLEEIHRQMETVSDEVFQTPSVREAFREILSGPRLVGETLTLMHQARVLEKLVPAFGRVRGLMQFNQYHKYTVDEHSLLTVRLLERLGRQDGIFHDVYEKVHRKDILHLAALLHDIGKGLPEDHSEVGKGIARDMAVRLQFDQQEARTLEFLVHQHLLMANTAFRRDPYDDKVLLKFSRAVGTPALLRKLLMLTAADIAAVGPETLTKWKESLLLELYTRTLPEVSGGSESLDTTQDIKKVATEVCGLWESQDLTCQTIEATSLPDSRKSWVEEQLGKFPQRYLSGTPRHRMVAHLQALDQILTKSPLVESAYIDDLRVCEYTLIARDHLKPGIVMNVTGVLAAFGLHVLDAQIMTRSDGIVFDSFFVHDPDFDGPPTAVKRQKVEQAIIKVMCGEDTLEQLMQRSHRLSFDRPFPVSPKPAEVQIDNETSDQFTIIDVFADDRQGLLSVIARTVFELGLSIHGARIATKLDQVVDVFYVTGADGEKINDEEAREKIRETLRQAVDTFLQ</sequence>
<evidence type="ECO:0000259" key="9">
    <source>
        <dbReference type="PROSITE" id="PS51831"/>
    </source>
</evidence>
<dbReference type="SUPFAM" id="SSF55021">
    <property type="entry name" value="ACT-like"/>
    <property type="match status" value="2"/>
</dbReference>
<dbReference type="InterPro" id="IPR005190">
    <property type="entry name" value="GlnE_rpt_dom"/>
</dbReference>
<evidence type="ECO:0000256" key="2">
    <source>
        <dbReference type="ARBA" id="ARBA00022695"/>
    </source>
</evidence>
<dbReference type="PROSITE" id="PS51671">
    <property type="entry name" value="ACT"/>
    <property type="match status" value="2"/>
</dbReference>
<dbReference type="InterPro" id="IPR045865">
    <property type="entry name" value="ACT-like_dom_sf"/>
</dbReference>
<comment type="caution">
    <text evidence="7">Lacks conserved residue(s) required for the propagation of feature annotation.</text>
</comment>
<comment type="activity regulation">
    <text evidence="7">Uridylyltransferase (UTase) activity is inhibited by glutamine, while glutamine activates uridylyl-removing (UR) activity.</text>
</comment>
<evidence type="ECO:0000256" key="5">
    <source>
        <dbReference type="ARBA" id="ARBA00022842"/>
    </source>
</evidence>
<dbReference type="InterPro" id="IPR002912">
    <property type="entry name" value="ACT_dom"/>
</dbReference>
<evidence type="ECO:0000313" key="10">
    <source>
        <dbReference type="EMBL" id="MDT7043813.1"/>
    </source>
</evidence>
<dbReference type="RefSeq" id="WP_313834406.1">
    <property type="nucleotide sequence ID" value="NZ_JAQOUE010000002.1"/>
</dbReference>
<evidence type="ECO:0000256" key="3">
    <source>
        <dbReference type="ARBA" id="ARBA00022737"/>
    </source>
</evidence>
<feature type="domain" description="HD" evidence="9">
    <location>
        <begin position="465"/>
        <end position="593"/>
    </location>
</feature>
<dbReference type="Gene3D" id="1.20.120.330">
    <property type="entry name" value="Nucleotidyltransferases domain 2"/>
    <property type="match status" value="1"/>
</dbReference>